<protein>
    <submittedName>
        <fullName evidence="6">Flagella protein</fullName>
    </submittedName>
    <submittedName>
        <fullName evidence="5">Flagellar protein d/e</fullName>
    </submittedName>
</protein>
<evidence type="ECO:0000259" key="4">
    <source>
        <dbReference type="Pfam" id="PF04659"/>
    </source>
</evidence>
<dbReference type="Proteomes" id="UP000296733">
    <property type="component" value="Chromosome"/>
</dbReference>
<reference evidence="6 7" key="1">
    <citation type="submission" date="2016-10" db="EMBL/GenBank/DDBJ databases">
        <authorList>
            <person name="de Groot N.N."/>
        </authorList>
    </citation>
    <scope>NUCLEOTIDE SEQUENCE [LARGE SCALE GENOMIC DNA]</scope>
    <source>
        <strain evidence="6 7">CGMCC 1.10331</strain>
    </source>
</reference>
<evidence type="ECO:0000256" key="2">
    <source>
        <dbReference type="ARBA" id="ARBA00022440"/>
    </source>
</evidence>
<keyword evidence="6" id="KW-0282">Flagellum</keyword>
<feature type="compositionally biased region" description="Basic residues" evidence="3">
    <location>
        <begin position="44"/>
        <end position="55"/>
    </location>
</feature>
<proteinExistence type="predicted"/>
<organism evidence="6 7">
    <name type="scientific">Halobellus limi</name>
    <dbReference type="NCBI Taxonomy" id="699433"/>
    <lineage>
        <taxon>Archaea</taxon>
        <taxon>Methanobacteriati</taxon>
        <taxon>Methanobacteriota</taxon>
        <taxon>Stenosarchaea group</taxon>
        <taxon>Halobacteria</taxon>
        <taxon>Halobacteriales</taxon>
        <taxon>Haloferacaceae</taxon>
        <taxon>Halobellus</taxon>
    </lineage>
</organism>
<evidence type="ECO:0000313" key="8">
    <source>
        <dbReference type="Proteomes" id="UP000296733"/>
    </source>
</evidence>
<dbReference type="InterPro" id="IPR052494">
    <property type="entry name" value="Flagella_assembly_related"/>
</dbReference>
<comment type="subcellular location">
    <subcellularLocation>
        <location evidence="1">Archaeal flagellum</location>
    </subcellularLocation>
</comment>
<dbReference type="OrthoDB" id="121879at2157"/>
<name>A0A1H5ZAY0_9EURY</name>
<dbReference type="EMBL" id="FNVN01000002">
    <property type="protein sequence ID" value="SEG32506.1"/>
    <property type="molecule type" value="Genomic_DNA"/>
</dbReference>
<evidence type="ECO:0000313" key="6">
    <source>
        <dbReference type="EMBL" id="SEG32506.1"/>
    </source>
</evidence>
<keyword evidence="7" id="KW-1185">Reference proteome</keyword>
<keyword evidence="6" id="KW-0966">Cell projection</keyword>
<feature type="compositionally biased region" description="Basic and acidic residues" evidence="3">
    <location>
        <begin position="8"/>
        <end position="43"/>
    </location>
</feature>
<dbReference type="KEGG" id="hlm:DV707_11205"/>
<dbReference type="Pfam" id="PF04659">
    <property type="entry name" value="Arch_fla_DE"/>
    <property type="match status" value="1"/>
</dbReference>
<feature type="compositionally biased region" description="Basic and acidic residues" evidence="3">
    <location>
        <begin position="65"/>
        <end position="85"/>
    </location>
</feature>
<feature type="compositionally biased region" description="Basic and acidic residues" evidence="3">
    <location>
        <begin position="96"/>
        <end position="165"/>
    </location>
</feature>
<dbReference type="InterPro" id="IPR006752">
    <property type="entry name" value="Arch_fla_DE"/>
</dbReference>
<keyword evidence="6" id="KW-0969">Cilium</keyword>
<dbReference type="GO" id="GO:0097589">
    <property type="term" value="C:archaeal-type flagellum"/>
    <property type="evidence" value="ECO:0007669"/>
    <property type="project" value="UniProtKB-SubCell"/>
</dbReference>
<evidence type="ECO:0000256" key="1">
    <source>
        <dbReference type="ARBA" id="ARBA00004618"/>
    </source>
</evidence>
<reference evidence="5 8" key="2">
    <citation type="journal article" date="2019" name="Nat. Commun.">
        <title>A new type of DNA phosphorothioation-based antiviral system in archaea.</title>
        <authorList>
            <person name="Xiong L."/>
            <person name="Liu S."/>
            <person name="Chen S."/>
            <person name="Xiao Y."/>
            <person name="Zhu B."/>
            <person name="Gao Y."/>
            <person name="Zhang Y."/>
            <person name="Chen B."/>
            <person name="Luo J."/>
            <person name="Deng Z."/>
            <person name="Chen X."/>
            <person name="Wang L."/>
            <person name="Chen S."/>
        </authorList>
    </citation>
    <scope>NUCLEOTIDE SEQUENCE [LARGE SCALE GENOMIC DNA]</scope>
    <source>
        <strain evidence="5 8">CGMCC 1.10331</strain>
    </source>
</reference>
<keyword evidence="2" id="KW-0974">Archaeal flagellum</keyword>
<evidence type="ECO:0000256" key="3">
    <source>
        <dbReference type="SAM" id="MobiDB-lite"/>
    </source>
</evidence>
<dbReference type="AlphaFoldDB" id="A0A1H5ZAY0"/>
<evidence type="ECO:0000313" key="5">
    <source>
        <dbReference type="EMBL" id="QCC48183.1"/>
    </source>
</evidence>
<feature type="compositionally biased region" description="Basic and acidic residues" evidence="3">
    <location>
        <begin position="178"/>
        <end position="198"/>
    </location>
</feature>
<dbReference type="GO" id="GO:0097588">
    <property type="term" value="P:archaeal or bacterial-type flagellum-dependent cell motility"/>
    <property type="evidence" value="ECO:0007669"/>
    <property type="project" value="InterPro"/>
</dbReference>
<dbReference type="PANTHER" id="PTHR40698:SF1">
    <property type="entry name" value="FLAGELLA-RELATED PROTEIN D-RELATED"/>
    <property type="match status" value="1"/>
</dbReference>
<evidence type="ECO:0000313" key="7">
    <source>
        <dbReference type="Proteomes" id="UP000236740"/>
    </source>
</evidence>
<feature type="compositionally biased region" description="Basic and acidic residues" evidence="3">
    <location>
        <begin position="205"/>
        <end position="225"/>
    </location>
</feature>
<dbReference type="EMBL" id="CP031311">
    <property type="protein sequence ID" value="QCC48183.1"/>
    <property type="molecule type" value="Genomic_DNA"/>
</dbReference>
<dbReference type="PANTHER" id="PTHR40698">
    <property type="entry name" value="FLAGELLA-RELATED PROTEIN E-RELATED-RELATED"/>
    <property type="match status" value="1"/>
</dbReference>
<dbReference type="Proteomes" id="UP000236740">
    <property type="component" value="Unassembled WGS sequence"/>
</dbReference>
<feature type="region of interest" description="Disordered" evidence="3">
    <location>
        <begin position="1"/>
        <end position="225"/>
    </location>
</feature>
<gene>
    <name evidence="5" type="ORF">DV707_11205</name>
    <name evidence="6" type="ORF">SAMN04488133_1892</name>
</gene>
<accession>A0A1H5ZAY0</accession>
<feature type="domain" description="Archaeal flagella protein FlaD/E" evidence="4">
    <location>
        <begin position="249"/>
        <end position="335"/>
    </location>
</feature>
<sequence>MTIDPDDYDLRELRRIADERRGARRAESDDRSADADADDAPRRRTDRRRRDRRNGRRAESPSSDDSARGDDGRRADRDRDDDGRRRNGRTGNSARDGGRGRSDRGDSRRSEEPSAARETANGREETDDDVSVRPREVTPPRRGDSDHARGHDEVVLADQIARDLGFDGAARGRRRDRPRGERPRDRDARSDPPRRRDSGFGSPDDVGRFQFDTEIRERPRGRAGEALRQNQLEQLLVHETAAGDGGLTKPYLGSLPDAYVAERLVFDWLEFLVLKGGYKRTMDALRYYHTVEWLTEGVEAELQDYLVGFSGEVSETTEYDVDDHHLSLVYIARLASMT</sequence>